<evidence type="ECO:0000313" key="1">
    <source>
        <dbReference type="EMBL" id="ESU80727.1"/>
    </source>
</evidence>
<name>A0A090NJT6_SHIDY</name>
<dbReference type="EMBL" id="AXUT01000088">
    <property type="protein sequence ID" value="ESU80727.1"/>
    <property type="molecule type" value="Genomic_DNA"/>
</dbReference>
<evidence type="ECO:0000313" key="2">
    <source>
        <dbReference type="Proteomes" id="UP000017944"/>
    </source>
</evidence>
<reference evidence="1 2" key="1">
    <citation type="submission" date="2013-10" db="EMBL/GenBank/DDBJ databases">
        <title>Draft genomes and the virulence plasmids of Sd1617 vaccine constructs: WRSd3 and WRSd5.</title>
        <authorList>
            <person name="Aksomboon Vongsawan A."/>
            <person name="Venkatesan M.M."/>
            <person name="Vaisvil B."/>
            <person name="Emel G."/>
            <person name="Kepatral V."/>
            <person name="Sethabutr O."/>
            <person name="Serichantalergs O."/>
            <person name="Mason C."/>
        </authorList>
    </citation>
    <scope>NUCLEOTIDE SEQUENCE [LARGE SCALE GENOMIC DNA]</scope>
    <source>
        <strain evidence="1 2">WRSd3</strain>
    </source>
</reference>
<proteinExistence type="predicted"/>
<protein>
    <submittedName>
        <fullName evidence="1">Uncharacterized protein</fullName>
    </submittedName>
</protein>
<accession>A0A090NJT6</accession>
<gene>
    <name evidence="1" type="ORF">WRSd3_01240</name>
</gene>
<sequence length="50" mass="5814">MALHNSRHVFSQSGILLFLTTKLTTSIWDRLLIQAITLHKHQAIQLQYLL</sequence>
<dbReference type="Proteomes" id="UP000017944">
    <property type="component" value="Unassembled WGS sequence"/>
</dbReference>
<comment type="caution">
    <text evidence="1">The sequence shown here is derived from an EMBL/GenBank/DDBJ whole genome shotgun (WGS) entry which is preliminary data.</text>
</comment>
<organism evidence="1 2">
    <name type="scientific">Shigella dysenteriae WRSd3</name>
    <dbReference type="NCBI Taxonomy" id="1401327"/>
    <lineage>
        <taxon>Bacteria</taxon>
        <taxon>Pseudomonadati</taxon>
        <taxon>Pseudomonadota</taxon>
        <taxon>Gammaproteobacteria</taxon>
        <taxon>Enterobacterales</taxon>
        <taxon>Enterobacteriaceae</taxon>
        <taxon>Shigella</taxon>
    </lineage>
</organism>
<dbReference type="AlphaFoldDB" id="A0A090NJT6"/>